<name>A0ACC0YIM3_9ROSI</name>
<accession>A0ACC0YIM3</accession>
<dbReference type="Proteomes" id="UP001163603">
    <property type="component" value="Chromosome 6"/>
</dbReference>
<reference evidence="2" key="1">
    <citation type="journal article" date="2023" name="G3 (Bethesda)">
        <title>Genome assembly and association tests identify interacting loci associated with vigor, precocity, and sex in interspecific pistachio rootstocks.</title>
        <authorList>
            <person name="Palmer W."/>
            <person name="Jacygrad E."/>
            <person name="Sagayaradj S."/>
            <person name="Cavanaugh K."/>
            <person name="Han R."/>
            <person name="Bertier L."/>
            <person name="Beede B."/>
            <person name="Kafkas S."/>
            <person name="Golino D."/>
            <person name="Preece J."/>
            <person name="Michelmore R."/>
        </authorList>
    </citation>
    <scope>NUCLEOTIDE SEQUENCE [LARGE SCALE GENOMIC DNA]</scope>
</reference>
<keyword evidence="2" id="KW-1185">Reference proteome</keyword>
<evidence type="ECO:0000313" key="1">
    <source>
        <dbReference type="EMBL" id="KAJ0038074.1"/>
    </source>
</evidence>
<dbReference type="EMBL" id="CM047741">
    <property type="protein sequence ID" value="KAJ0038074.1"/>
    <property type="molecule type" value="Genomic_DNA"/>
</dbReference>
<evidence type="ECO:0000313" key="2">
    <source>
        <dbReference type="Proteomes" id="UP001163603"/>
    </source>
</evidence>
<organism evidence="1 2">
    <name type="scientific">Pistacia integerrima</name>
    <dbReference type="NCBI Taxonomy" id="434235"/>
    <lineage>
        <taxon>Eukaryota</taxon>
        <taxon>Viridiplantae</taxon>
        <taxon>Streptophyta</taxon>
        <taxon>Embryophyta</taxon>
        <taxon>Tracheophyta</taxon>
        <taxon>Spermatophyta</taxon>
        <taxon>Magnoliopsida</taxon>
        <taxon>eudicotyledons</taxon>
        <taxon>Gunneridae</taxon>
        <taxon>Pentapetalae</taxon>
        <taxon>rosids</taxon>
        <taxon>malvids</taxon>
        <taxon>Sapindales</taxon>
        <taxon>Anacardiaceae</taxon>
        <taxon>Pistacia</taxon>
    </lineage>
</organism>
<protein>
    <submittedName>
        <fullName evidence="1">Uncharacterized protein</fullName>
    </submittedName>
</protein>
<proteinExistence type="predicted"/>
<sequence length="138" mass="15677">MISLVYALILILFLRICYRRILRWIDEYEAEEDLKKQSSLRFVILDMSAVSAIDTSGVSFFKDLRKIMEKKGVQASINKLLLHFIQLVLVNPLAEVIEKLQRSDEAGNFRRPDSLFLTVGEAVASLSSTMKGQSSTHV</sequence>
<gene>
    <name evidence="1" type="ORF">Pint_22273</name>
</gene>
<comment type="caution">
    <text evidence="1">The sequence shown here is derived from an EMBL/GenBank/DDBJ whole genome shotgun (WGS) entry which is preliminary data.</text>
</comment>